<dbReference type="AlphaFoldDB" id="A0A917E8B1"/>
<dbReference type="SUPFAM" id="SSF56655">
    <property type="entry name" value="Carbohydrate phosphatase"/>
    <property type="match status" value="1"/>
</dbReference>
<feature type="binding site" evidence="6">
    <location>
        <position position="84"/>
    </location>
    <ligand>
        <name>Mg(2+)</name>
        <dbReference type="ChEBI" id="CHEBI:18420"/>
        <label>1</label>
        <note>catalytic</note>
    </ligand>
</feature>
<dbReference type="InterPro" id="IPR051090">
    <property type="entry name" value="Inositol_monoP_superfamily"/>
</dbReference>
<evidence type="ECO:0000256" key="4">
    <source>
        <dbReference type="ARBA" id="ARBA00022801"/>
    </source>
</evidence>
<reference evidence="7" key="1">
    <citation type="journal article" date="2014" name="Int. J. Syst. Evol. Microbiol.">
        <title>Complete genome sequence of Corynebacterium casei LMG S-19264T (=DSM 44701T), isolated from a smear-ripened cheese.</title>
        <authorList>
            <consortium name="US DOE Joint Genome Institute (JGI-PGF)"/>
            <person name="Walter F."/>
            <person name="Albersmeier A."/>
            <person name="Kalinowski J."/>
            <person name="Ruckert C."/>
        </authorList>
    </citation>
    <scope>NUCLEOTIDE SEQUENCE</scope>
    <source>
        <strain evidence="7">CGMCC 1.15519</strain>
    </source>
</reference>
<evidence type="ECO:0000313" key="8">
    <source>
        <dbReference type="Proteomes" id="UP000635071"/>
    </source>
</evidence>
<keyword evidence="8" id="KW-1185">Reference proteome</keyword>
<keyword evidence="5 6" id="KW-0460">Magnesium</keyword>
<dbReference type="InterPro" id="IPR000760">
    <property type="entry name" value="Inositol_monophosphatase-like"/>
</dbReference>
<evidence type="ECO:0000256" key="2">
    <source>
        <dbReference type="ARBA" id="ARBA00009759"/>
    </source>
</evidence>
<comment type="cofactor">
    <cofactor evidence="1 6">
        <name>Mg(2+)</name>
        <dbReference type="ChEBI" id="CHEBI:18420"/>
    </cofactor>
</comment>
<feature type="binding site" evidence="6">
    <location>
        <position position="205"/>
    </location>
    <ligand>
        <name>Mg(2+)</name>
        <dbReference type="ChEBI" id="CHEBI:18420"/>
        <label>1</label>
        <note>catalytic</note>
    </ligand>
</feature>
<keyword evidence="3 6" id="KW-0479">Metal-binding</keyword>
<dbReference type="RefSeq" id="WP_371870762.1">
    <property type="nucleotide sequence ID" value="NZ_BMJM01000005.1"/>
</dbReference>
<dbReference type="Gene3D" id="3.30.540.10">
    <property type="entry name" value="Fructose-1,6-Bisphosphatase, subunit A, domain 1"/>
    <property type="match status" value="1"/>
</dbReference>
<organism evidence="7 8">
    <name type="scientific">Sandarakinorhabdus glacialis</name>
    <dbReference type="NCBI Taxonomy" id="1614636"/>
    <lineage>
        <taxon>Bacteria</taxon>
        <taxon>Pseudomonadati</taxon>
        <taxon>Pseudomonadota</taxon>
        <taxon>Alphaproteobacteria</taxon>
        <taxon>Sphingomonadales</taxon>
        <taxon>Sphingosinicellaceae</taxon>
        <taxon>Sandarakinorhabdus</taxon>
    </lineage>
</organism>
<name>A0A917E8B1_9SPHN</name>
<keyword evidence="4" id="KW-0378">Hydrolase</keyword>
<dbReference type="GO" id="GO:0000105">
    <property type="term" value="P:L-histidine biosynthetic process"/>
    <property type="evidence" value="ECO:0007669"/>
    <property type="project" value="TreeGrafter"/>
</dbReference>
<dbReference type="Proteomes" id="UP000635071">
    <property type="component" value="Unassembled WGS sequence"/>
</dbReference>
<feature type="binding site" evidence="6">
    <location>
        <position position="83"/>
    </location>
    <ligand>
        <name>Mg(2+)</name>
        <dbReference type="ChEBI" id="CHEBI:18420"/>
        <label>1</label>
        <note>catalytic</note>
    </ligand>
</feature>
<evidence type="ECO:0000256" key="5">
    <source>
        <dbReference type="ARBA" id="ARBA00022842"/>
    </source>
</evidence>
<evidence type="ECO:0000313" key="7">
    <source>
        <dbReference type="EMBL" id="GGE10605.1"/>
    </source>
</evidence>
<dbReference type="CDD" id="cd01641">
    <property type="entry name" value="Bacterial_IMPase_like_1"/>
    <property type="match status" value="1"/>
</dbReference>
<dbReference type="EMBL" id="BMJM01000005">
    <property type="protein sequence ID" value="GGE10605.1"/>
    <property type="molecule type" value="Genomic_DNA"/>
</dbReference>
<dbReference type="PANTHER" id="PTHR43200:SF6">
    <property type="entry name" value="3'(2'),5'-BISPHOSPHATE NUCLEOTIDASE"/>
    <property type="match status" value="1"/>
</dbReference>
<comment type="similarity">
    <text evidence="2">Belongs to the inositol monophosphatase superfamily.</text>
</comment>
<sequence length="254" mass="26493">MDEDIALAHVLADAAGAAIRPYFRRPFLVETKEDFSPVTVADRAAEAAIRALLAEHRPHDGVIGEEYGDDRADAARVWVLDPIDGTRAFVAGRPIFGTLIALLEDGVPVLGMIDQCIIGDRWVGAVGRPTLFGGHPAHVRRCGGVAQARVGTTSPHAFSAEDFGAFSKVQAVALDVLYGGDCHNYGLVASGHLDVVVEAELKVHDWAALVPVVTGAGGVMTDWAGAALRLGSDGRVVAAGDAGVAEAVRGFLLG</sequence>
<dbReference type="GO" id="GO:0046872">
    <property type="term" value="F:metal ion binding"/>
    <property type="evidence" value="ECO:0007669"/>
    <property type="project" value="UniProtKB-KW"/>
</dbReference>
<dbReference type="Gene3D" id="3.40.190.80">
    <property type="match status" value="1"/>
</dbReference>
<accession>A0A917E8B1</accession>
<evidence type="ECO:0000256" key="6">
    <source>
        <dbReference type="PIRSR" id="PIRSR600760-2"/>
    </source>
</evidence>
<evidence type="ECO:0000256" key="1">
    <source>
        <dbReference type="ARBA" id="ARBA00001946"/>
    </source>
</evidence>
<reference evidence="7" key="2">
    <citation type="submission" date="2020-09" db="EMBL/GenBank/DDBJ databases">
        <authorList>
            <person name="Sun Q."/>
            <person name="Zhou Y."/>
        </authorList>
    </citation>
    <scope>NUCLEOTIDE SEQUENCE</scope>
    <source>
        <strain evidence="7">CGMCC 1.15519</strain>
    </source>
</reference>
<proteinExistence type="inferred from homology"/>
<dbReference type="PRINTS" id="PR00377">
    <property type="entry name" value="IMPHPHTASES"/>
</dbReference>
<evidence type="ECO:0000256" key="3">
    <source>
        <dbReference type="ARBA" id="ARBA00022723"/>
    </source>
</evidence>
<dbReference type="GO" id="GO:0016791">
    <property type="term" value="F:phosphatase activity"/>
    <property type="evidence" value="ECO:0007669"/>
    <property type="project" value="UniProtKB-ARBA"/>
</dbReference>
<dbReference type="Pfam" id="PF00459">
    <property type="entry name" value="Inositol_P"/>
    <property type="match status" value="1"/>
</dbReference>
<feature type="binding site" evidence="6">
    <location>
        <position position="81"/>
    </location>
    <ligand>
        <name>Mg(2+)</name>
        <dbReference type="ChEBI" id="CHEBI:18420"/>
        <label>1</label>
        <note>catalytic</note>
    </ligand>
</feature>
<protein>
    <submittedName>
        <fullName evidence="7">Histidinol-phosphatase</fullName>
    </submittedName>
</protein>
<gene>
    <name evidence="7" type="ORF">GCM10011529_16230</name>
</gene>
<dbReference type="PANTHER" id="PTHR43200">
    <property type="entry name" value="PHOSPHATASE"/>
    <property type="match status" value="1"/>
</dbReference>
<comment type="caution">
    <text evidence="7">The sequence shown here is derived from an EMBL/GenBank/DDBJ whole genome shotgun (WGS) entry which is preliminary data.</text>
</comment>
<feature type="binding site" evidence="6">
    <location>
        <position position="65"/>
    </location>
    <ligand>
        <name>Mg(2+)</name>
        <dbReference type="ChEBI" id="CHEBI:18420"/>
        <label>1</label>
        <note>catalytic</note>
    </ligand>
</feature>